<dbReference type="PANTHER" id="PTHR46577">
    <property type="entry name" value="HTH-TYPE TRANSCRIPTIONAL REGULATORY PROTEIN GABR"/>
    <property type="match status" value="1"/>
</dbReference>
<dbReference type="InterPro" id="IPR015424">
    <property type="entry name" value="PyrdxlP-dep_Trfase"/>
</dbReference>
<dbReference type="Gene3D" id="3.40.640.10">
    <property type="entry name" value="Type I PLP-dependent aspartate aminotransferase-like (Major domain)"/>
    <property type="match status" value="1"/>
</dbReference>
<evidence type="ECO:0000256" key="1">
    <source>
        <dbReference type="ARBA" id="ARBA00005384"/>
    </source>
</evidence>
<evidence type="ECO:0000313" key="8">
    <source>
        <dbReference type="Proteomes" id="UP000471026"/>
    </source>
</evidence>
<dbReference type="GO" id="GO:0030170">
    <property type="term" value="F:pyridoxal phosphate binding"/>
    <property type="evidence" value="ECO:0007669"/>
    <property type="project" value="InterPro"/>
</dbReference>
<dbReference type="InterPro" id="IPR004839">
    <property type="entry name" value="Aminotransferase_I/II_large"/>
</dbReference>
<dbReference type="Proteomes" id="UP000471026">
    <property type="component" value="Unassembled WGS sequence"/>
</dbReference>
<dbReference type="SMART" id="SM00345">
    <property type="entry name" value="HTH_GNTR"/>
    <property type="match status" value="1"/>
</dbReference>
<dbReference type="PROSITE" id="PS50949">
    <property type="entry name" value="HTH_GNTR"/>
    <property type="match status" value="1"/>
</dbReference>
<keyword evidence="5" id="KW-0804">Transcription</keyword>
<dbReference type="EMBL" id="WMHZ01000015">
    <property type="protein sequence ID" value="NDO78703.1"/>
    <property type="molecule type" value="Genomic_DNA"/>
</dbReference>
<keyword evidence="3" id="KW-0805">Transcription regulation</keyword>
<dbReference type="Gene3D" id="3.90.1150.10">
    <property type="entry name" value="Aspartate Aminotransferase, domain 1"/>
    <property type="match status" value="1"/>
</dbReference>
<dbReference type="SUPFAM" id="SSF46785">
    <property type="entry name" value="Winged helix' DNA-binding domain"/>
    <property type="match status" value="1"/>
</dbReference>
<dbReference type="PANTHER" id="PTHR46577:SF2">
    <property type="entry name" value="TRANSCRIPTIONAL REGULATORY PROTEIN"/>
    <property type="match status" value="1"/>
</dbReference>
<keyword evidence="4" id="KW-0238">DNA-binding</keyword>
<evidence type="ECO:0000313" key="7">
    <source>
        <dbReference type="EMBL" id="NDO78703.1"/>
    </source>
</evidence>
<organism evidence="7 8">
    <name type="scientific">Kocuria marina subsp. indica</name>
    <dbReference type="NCBI Taxonomy" id="1049583"/>
    <lineage>
        <taxon>Bacteria</taxon>
        <taxon>Bacillati</taxon>
        <taxon>Actinomycetota</taxon>
        <taxon>Actinomycetes</taxon>
        <taxon>Micrococcales</taxon>
        <taxon>Micrococcaceae</taxon>
        <taxon>Kocuria</taxon>
    </lineage>
</organism>
<evidence type="ECO:0000259" key="6">
    <source>
        <dbReference type="PROSITE" id="PS50949"/>
    </source>
</evidence>
<accession>A0A6N9R086</accession>
<keyword evidence="2" id="KW-0663">Pyridoxal phosphate</keyword>
<evidence type="ECO:0000256" key="5">
    <source>
        <dbReference type="ARBA" id="ARBA00023163"/>
    </source>
</evidence>
<dbReference type="InterPro" id="IPR015421">
    <property type="entry name" value="PyrdxlP-dep_Trfase_major"/>
</dbReference>
<keyword evidence="7" id="KW-0808">Transferase</keyword>
<reference evidence="7 8" key="1">
    <citation type="submission" date="2019-11" db="EMBL/GenBank/DDBJ databases">
        <title>Draft genome sequence of Kocuria indica DP-K7, a methyl red degrading Actinobacterium.</title>
        <authorList>
            <person name="Kumaran S."/>
            <person name="Tischler D."/>
            <person name="Ngo A.C.R."/>
            <person name="Schultes F."/>
        </authorList>
    </citation>
    <scope>NUCLEOTIDE SEQUENCE [LARGE SCALE GENOMIC DNA]</scope>
    <source>
        <strain evidence="7 8">DP-K7</strain>
    </source>
</reference>
<dbReference type="Pfam" id="PF00155">
    <property type="entry name" value="Aminotran_1_2"/>
    <property type="match status" value="1"/>
</dbReference>
<dbReference type="RefSeq" id="WP_162230021.1">
    <property type="nucleotide sequence ID" value="NZ_WMHZ01000015.1"/>
</dbReference>
<gene>
    <name evidence="7" type="ORF">GKZ75_10820</name>
</gene>
<dbReference type="Gene3D" id="1.10.10.10">
    <property type="entry name" value="Winged helix-like DNA-binding domain superfamily/Winged helix DNA-binding domain"/>
    <property type="match status" value="1"/>
</dbReference>
<dbReference type="InterPro" id="IPR051446">
    <property type="entry name" value="HTH_trans_reg/aminotransferase"/>
</dbReference>
<sequence>MNHSSSSEEIARELTRDITPLAAGTRLPSHRALVTRFGASASTVSRALALLAQRGLVVSRPGAGTFRAAQEPAASSGDTTWQEAALALNPGLADGNPGARRLHSPGLSNTLATPSPGVIDLNSGYAHHSLLPMTALRAALTRAARSPHAWERPPVGGLSDLRMWFAEDIGAGLGREDVLVVGGGQAALSTAMRAVAQPGDPVILEAPTYPGTLAAARAAGLRTVSLPLDAYGMRPDYLDDALGRTGARLVVLQPLYQNPTGVSLTEGRARELLAVARSHDAFVLEDDYARHMTHDDGIPPVKPLILLESDGTVIHIRSLTKVTSPNLRIGALAARGPVLERLRTVHMIDTMVVPAPLQHTALEVLTSSARKRSVARLQTALTQRRRLAVRTVVETLGADVLPDHPRGGYHLWLHLPRGTGESEFVSAALARGTALAPGTYFHADQPDVPRVRLSYAAAPTTADLVTGIHRLEGLV</sequence>
<dbReference type="InterPro" id="IPR015422">
    <property type="entry name" value="PyrdxlP-dep_Trfase_small"/>
</dbReference>
<dbReference type="InterPro" id="IPR000524">
    <property type="entry name" value="Tscrpt_reg_HTH_GntR"/>
</dbReference>
<proteinExistence type="inferred from homology"/>
<comment type="caution">
    <text evidence="7">The sequence shown here is derived from an EMBL/GenBank/DDBJ whole genome shotgun (WGS) entry which is preliminary data.</text>
</comment>
<dbReference type="CDD" id="cd00609">
    <property type="entry name" value="AAT_like"/>
    <property type="match status" value="1"/>
</dbReference>
<name>A0A6N9R086_9MICC</name>
<comment type="similarity">
    <text evidence="1">In the C-terminal section; belongs to the class-I pyridoxal-phosphate-dependent aminotransferase family.</text>
</comment>
<feature type="domain" description="HTH gntR-type" evidence="6">
    <location>
        <begin position="4"/>
        <end position="70"/>
    </location>
</feature>
<dbReference type="CDD" id="cd07377">
    <property type="entry name" value="WHTH_GntR"/>
    <property type="match status" value="1"/>
</dbReference>
<dbReference type="GO" id="GO:0003677">
    <property type="term" value="F:DNA binding"/>
    <property type="evidence" value="ECO:0007669"/>
    <property type="project" value="UniProtKB-KW"/>
</dbReference>
<dbReference type="GO" id="GO:0008483">
    <property type="term" value="F:transaminase activity"/>
    <property type="evidence" value="ECO:0007669"/>
    <property type="project" value="UniProtKB-KW"/>
</dbReference>
<dbReference type="InterPro" id="IPR036390">
    <property type="entry name" value="WH_DNA-bd_sf"/>
</dbReference>
<evidence type="ECO:0000256" key="3">
    <source>
        <dbReference type="ARBA" id="ARBA00023015"/>
    </source>
</evidence>
<keyword evidence="7" id="KW-0032">Aminotransferase</keyword>
<evidence type="ECO:0000256" key="2">
    <source>
        <dbReference type="ARBA" id="ARBA00022898"/>
    </source>
</evidence>
<dbReference type="GO" id="GO:0003700">
    <property type="term" value="F:DNA-binding transcription factor activity"/>
    <property type="evidence" value="ECO:0007669"/>
    <property type="project" value="InterPro"/>
</dbReference>
<evidence type="ECO:0000256" key="4">
    <source>
        <dbReference type="ARBA" id="ARBA00023125"/>
    </source>
</evidence>
<dbReference type="Pfam" id="PF00392">
    <property type="entry name" value="GntR"/>
    <property type="match status" value="1"/>
</dbReference>
<dbReference type="AlphaFoldDB" id="A0A6N9R086"/>
<dbReference type="SUPFAM" id="SSF53383">
    <property type="entry name" value="PLP-dependent transferases"/>
    <property type="match status" value="1"/>
</dbReference>
<dbReference type="InterPro" id="IPR036388">
    <property type="entry name" value="WH-like_DNA-bd_sf"/>
</dbReference>
<protein>
    <submittedName>
        <fullName evidence="7">Aminotransferase class I/II-fold pyridoxal phosphate-dependent enzyme</fullName>
    </submittedName>
</protein>